<keyword evidence="2" id="KW-1185">Reference proteome</keyword>
<sequence>MNHVHSMIAVHHVSAIIFTVFVRDVHIYYIRLDNYIHINVNMIVRKKNLHIVNIVWHNRYIVRINNLCGIMAKKIMLLIVPSRIVLQHTGSIWTSTC</sequence>
<name>A0A1Y3ATT7_EURMA</name>
<accession>A0A1Y3ATT7</accession>
<gene>
    <name evidence="1" type="ORF">BLA29_012354</name>
</gene>
<comment type="caution">
    <text evidence="1">The sequence shown here is derived from an EMBL/GenBank/DDBJ whole genome shotgun (WGS) entry which is preliminary data.</text>
</comment>
<evidence type="ECO:0000313" key="1">
    <source>
        <dbReference type="EMBL" id="OTF71892.1"/>
    </source>
</evidence>
<organism evidence="1 2">
    <name type="scientific">Euroglyphus maynei</name>
    <name type="common">Mayne's house dust mite</name>
    <dbReference type="NCBI Taxonomy" id="6958"/>
    <lineage>
        <taxon>Eukaryota</taxon>
        <taxon>Metazoa</taxon>
        <taxon>Ecdysozoa</taxon>
        <taxon>Arthropoda</taxon>
        <taxon>Chelicerata</taxon>
        <taxon>Arachnida</taxon>
        <taxon>Acari</taxon>
        <taxon>Acariformes</taxon>
        <taxon>Sarcoptiformes</taxon>
        <taxon>Astigmata</taxon>
        <taxon>Psoroptidia</taxon>
        <taxon>Analgoidea</taxon>
        <taxon>Pyroglyphidae</taxon>
        <taxon>Pyroglyphinae</taxon>
        <taxon>Euroglyphus</taxon>
    </lineage>
</organism>
<protein>
    <submittedName>
        <fullName evidence="1">Uncharacterized protein</fullName>
    </submittedName>
</protein>
<dbReference type="Proteomes" id="UP000194236">
    <property type="component" value="Unassembled WGS sequence"/>
</dbReference>
<evidence type="ECO:0000313" key="2">
    <source>
        <dbReference type="Proteomes" id="UP000194236"/>
    </source>
</evidence>
<dbReference type="AlphaFoldDB" id="A0A1Y3ATT7"/>
<proteinExistence type="predicted"/>
<reference evidence="1 2" key="1">
    <citation type="submission" date="2017-03" db="EMBL/GenBank/DDBJ databases">
        <title>Genome Survey of Euroglyphus maynei.</title>
        <authorList>
            <person name="Arlian L.G."/>
            <person name="Morgan M.S."/>
            <person name="Rider S.D."/>
        </authorList>
    </citation>
    <scope>NUCLEOTIDE SEQUENCE [LARGE SCALE GENOMIC DNA]</scope>
    <source>
        <strain evidence="1">Arlian Lab</strain>
        <tissue evidence="1">Whole body</tissue>
    </source>
</reference>
<dbReference type="EMBL" id="MUJZ01058773">
    <property type="protein sequence ID" value="OTF71892.1"/>
    <property type="molecule type" value="Genomic_DNA"/>
</dbReference>